<accession>A0ABQ6IDM5</accession>
<name>A0ABQ6IDM5_9MICO</name>
<dbReference type="SUPFAM" id="SSF52540">
    <property type="entry name" value="P-loop containing nucleoside triphosphate hydrolases"/>
    <property type="match status" value="1"/>
</dbReference>
<feature type="domain" description="Bacterial type II secretion system protein E" evidence="2">
    <location>
        <begin position="9"/>
        <end position="89"/>
    </location>
</feature>
<dbReference type="InterPro" id="IPR027417">
    <property type="entry name" value="P-loop_NTPase"/>
</dbReference>
<dbReference type="PANTHER" id="PTHR30486:SF6">
    <property type="entry name" value="TYPE IV PILUS RETRACTATION ATPASE PILT"/>
    <property type="match status" value="1"/>
</dbReference>
<keyword evidence="4" id="KW-1185">Reference proteome</keyword>
<protein>
    <recommendedName>
        <fullName evidence="2">Bacterial type II secretion system protein E domain-containing protein</fullName>
    </recommendedName>
</protein>
<organism evidence="3 4">
    <name type="scientific">Demequina litorisediminis</name>
    <dbReference type="NCBI Taxonomy" id="1849022"/>
    <lineage>
        <taxon>Bacteria</taxon>
        <taxon>Bacillati</taxon>
        <taxon>Actinomycetota</taxon>
        <taxon>Actinomycetes</taxon>
        <taxon>Micrococcales</taxon>
        <taxon>Demequinaceae</taxon>
        <taxon>Demequina</taxon>
    </lineage>
</organism>
<dbReference type="PANTHER" id="PTHR30486">
    <property type="entry name" value="TWITCHING MOTILITY PROTEIN PILT"/>
    <property type="match status" value="1"/>
</dbReference>
<dbReference type="EMBL" id="BSUN01000001">
    <property type="protein sequence ID" value="GMA35267.1"/>
    <property type="molecule type" value="Genomic_DNA"/>
</dbReference>
<reference evidence="4" key="1">
    <citation type="journal article" date="2019" name="Int. J. Syst. Evol. Microbiol.">
        <title>The Global Catalogue of Microorganisms (GCM) 10K type strain sequencing project: providing services to taxonomists for standard genome sequencing and annotation.</title>
        <authorList>
            <consortium name="The Broad Institute Genomics Platform"/>
            <consortium name="The Broad Institute Genome Sequencing Center for Infectious Disease"/>
            <person name="Wu L."/>
            <person name="Ma J."/>
        </authorList>
    </citation>
    <scope>NUCLEOTIDE SEQUENCE [LARGE SCALE GENOMIC DNA]</scope>
    <source>
        <strain evidence="4">NBRC 112299</strain>
    </source>
</reference>
<evidence type="ECO:0000259" key="2">
    <source>
        <dbReference type="Pfam" id="PF00437"/>
    </source>
</evidence>
<evidence type="ECO:0000313" key="3">
    <source>
        <dbReference type="EMBL" id="GMA35267.1"/>
    </source>
</evidence>
<proteinExistence type="inferred from homology"/>
<comment type="similarity">
    <text evidence="1">Belongs to the GSP E family.</text>
</comment>
<dbReference type="Pfam" id="PF00437">
    <property type="entry name" value="T2SSE"/>
    <property type="match status" value="1"/>
</dbReference>
<evidence type="ECO:0000313" key="4">
    <source>
        <dbReference type="Proteomes" id="UP001157125"/>
    </source>
</evidence>
<dbReference type="InterPro" id="IPR001482">
    <property type="entry name" value="T2SS/T4SS_dom"/>
</dbReference>
<gene>
    <name evidence="3" type="ORF">GCM10025876_14710</name>
</gene>
<dbReference type="InterPro" id="IPR050921">
    <property type="entry name" value="T4SS_GSP_E_ATPase"/>
</dbReference>
<comment type="caution">
    <text evidence="3">The sequence shown here is derived from an EMBL/GenBank/DDBJ whole genome shotgun (WGS) entry which is preliminary data.</text>
</comment>
<evidence type="ECO:0000256" key="1">
    <source>
        <dbReference type="ARBA" id="ARBA00006611"/>
    </source>
</evidence>
<dbReference type="Gene3D" id="3.40.50.300">
    <property type="entry name" value="P-loop containing nucleotide triphosphate hydrolases"/>
    <property type="match status" value="1"/>
</dbReference>
<dbReference type="Proteomes" id="UP001157125">
    <property type="component" value="Unassembled WGS sequence"/>
</dbReference>
<sequence>MVRLVERRANIEGSGAVGLSTLVREAMRMRPDRVVLGECRGAEVREVLSVFNTGHRGGFATLHANSPADAPARLVALGSLAGLDQRTVELQAAIAFDAVVHVERIGDARRVTRVATLARAADASLTAVDALVWDRGRWVTGPAWEALGARLGVEIEVGLRVA</sequence>